<dbReference type="PANTHER" id="PTHR39181:SF1">
    <property type="entry name" value="TYROSINE-PROTEIN PHOSPHATASE YWQE"/>
    <property type="match status" value="1"/>
</dbReference>
<evidence type="ECO:0000313" key="6">
    <source>
        <dbReference type="Proteomes" id="UP000184207"/>
    </source>
</evidence>
<dbReference type="GO" id="GO:0004725">
    <property type="term" value="F:protein tyrosine phosphatase activity"/>
    <property type="evidence" value="ECO:0007669"/>
    <property type="project" value="UniProtKB-EC"/>
</dbReference>
<dbReference type="PIRSF" id="PIRSF016557">
    <property type="entry name" value="Caps_synth_CpsB"/>
    <property type="match status" value="1"/>
</dbReference>
<evidence type="ECO:0000256" key="2">
    <source>
        <dbReference type="ARBA" id="ARBA00013064"/>
    </source>
</evidence>
<dbReference type="AlphaFoldDB" id="A0A1M7RTB7"/>
<evidence type="ECO:0000313" key="5">
    <source>
        <dbReference type="EMBL" id="SHN49376.1"/>
    </source>
</evidence>
<sequence length="209" mass="25048">MYDIHNHILFGVDDGVETLEESIEILEDYKRHGIDFVVFTPHVNHPTVKSDIQKIKQHFQILKEECNRIGIRCELGSELYLKPKFQDFIPILDRFVLVELDTLNYPLYLFDQIFELQLEGYDVILAHVERYAWLENNRHVVRKLKEMNVYFQMNISALDKKNYFIKNDYVDFIATDYHGVKRGKLDWERLKDYKSLIEKGHRILRLAKV</sequence>
<proteinExistence type="inferred from homology"/>
<accession>A0A1M7RTB7</accession>
<keyword evidence="6" id="KW-1185">Reference proteome</keyword>
<dbReference type="Pfam" id="PF19567">
    <property type="entry name" value="CpsB_CapC"/>
    <property type="match status" value="1"/>
</dbReference>
<organism evidence="5 6">
    <name type="scientific">Fervidobacterium gondwanense DSM 13020</name>
    <dbReference type="NCBI Taxonomy" id="1121883"/>
    <lineage>
        <taxon>Bacteria</taxon>
        <taxon>Thermotogati</taxon>
        <taxon>Thermotogota</taxon>
        <taxon>Thermotogae</taxon>
        <taxon>Thermotogales</taxon>
        <taxon>Fervidobacteriaceae</taxon>
        <taxon>Fervidobacterium</taxon>
    </lineage>
</organism>
<dbReference type="EMBL" id="FRDJ01000001">
    <property type="protein sequence ID" value="SHN49376.1"/>
    <property type="molecule type" value="Genomic_DNA"/>
</dbReference>
<name>A0A1M7RTB7_FERGO</name>
<gene>
    <name evidence="5" type="ORF">SAMN02745226_00125</name>
</gene>
<dbReference type="SUPFAM" id="SSF89550">
    <property type="entry name" value="PHP domain-like"/>
    <property type="match status" value="1"/>
</dbReference>
<dbReference type="Proteomes" id="UP000184207">
    <property type="component" value="Unassembled WGS sequence"/>
</dbReference>
<evidence type="ECO:0000256" key="3">
    <source>
        <dbReference type="ARBA" id="ARBA00022801"/>
    </source>
</evidence>
<comment type="similarity">
    <text evidence="1">Belongs to the metallo-dependent hydrolases superfamily. CpsB/CapC family.</text>
</comment>
<dbReference type="PANTHER" id="PTHR39181">
    <property type="entry name" value="TYROSINE-PROTEIN PHOSPHATASE YWQE"/>
    <property type="match status" value="1"/>
</dbReference>
<dbReference type="Gene3D" id="3.20.20.140">
    <property type="entry name" value="Metal-dependent hydrolases"/>
    <property type="match status" value="1"/>
</dbReference>
<dbReference type="InterPro" id="IPR016667">
    <property type="entry name" value="Caps_polysacc_synth_CpsB/CapC"/>
</dbReference>
<dbReference type="STRING" id="1121883.SAMN02745226_00125"/>
<dbReference type="InterPro" id="IPR016195">
    <property type="entry name" value="Pol/histidinol_Pase-like"/>
</dbReference>
<reference evidence="6" key="1">
    <citation type="submission" date="2016-12" db="EMBL/GenBank/DDBJ databases">
        <authorList>
            <person name="Varghese N."/>
            <person name="Submissions S."/>
        </authorList>
    </citation>
    <scope>NUCLEOTIDE SEQUENCE [LARGE SCALE GENOMIC DNA]</scope>
    <source>
        <strain evidence="6">DSM 13020</strain>
    </source>
</reference>
<keyword evidence="3" id="KW-0378">Hydrolase</keyword>
<comment type="catalytic activity">
    <reaction evidence="4">
        <text>O-phospho-L-tyrosyl-[protein] + H2O = L-tyrosyl-[protein] + phosphate</text>
        <dbReference type="Rhea" id="RHEA:10684"/>
        <dbReference type="Rhea" id="RHEA-COMP:10136"/>
        <dbReference type="Rhea" id="RHEA-COMP:20101"/>
        <dbReference type="ChEBI" id="CHEBI:15377"/>
        <dbReference type="ChEBI" id="CHEBI:43474"/>
        <dbReference type="ChEBI" id="CHEBI:46858"/>
        <dbReference type="ChEBI" id="CHEBI:61978"/>
        <dbReference type="EC" id="3.1.3.48"/>
    </reaction>
</comment>
<dbReference type="RefSeq" id="WP_072757268.1">
    <property type="nucleotide sequence ID" value="NZ_FRDJ01000001.1"/>
</dbReference>
<evidence type="ECO:0000256" key="1">
    <source>
        <dbReference type="ARBA" id="ARBA00005750"/>
    </source>
</evidence>
<protein>
    <recommendedName>
        <fullName evidence="2">protein-tyrosine-phosphatase</fullName>
        <ecNumber evidence="2">3.1.3.48</ecNumber>
    </recommendedName>
</protein>
<dbReference type="OrthoDB" id="9788539at2"/>
<evidence type="ECO:0000256" key="4">
    <source>
        <dbReference type="ARBA" id="ARBA00051722"/>
    </source>
</evidence>
<dbReference type="GO" id="GO:0030145">
    <property type="term" value="F:manganese ion binding"/>
    <property type="evidence" value="ECO:0007669"/>
    <property type="project" value="InterPro"/>
</dbReference>
<dbReference type="EC" id="3.1.3.48" evidence="2"/>